<dbReference type="OrthoDB" id="9789811at2"/>
<evidence type="ECO:0000256" key="13">
    <source>
        <dbReference type="SAM" id="Coils"/>
    </source>
</evidence>
<dbReference type="Pfam" id="PF01025">
    <property type="entry name" value="GrpE"/>
    <property type="match status" value="1"/>
</dbReference>
<comment type="subunit">
    <text evidence="3 10">Homodimer.</text>
</comment>
<evidence type="ECO:0000256" key="4">
    <source>
        <dbReference type="ARBA" id="ARBA00022490"/>
    </source>
</evidence>
<organism evidence="15 16">
    <name type="scientific">Microvenator marinus</name>
    <dbReference type="NCBI Taxonomy" id="2600177"/>
    <lineage>
        <taxon>Bacteria</taxon>
        <taxon>Deltaproteobacteria</taxon>
        <taxon>Bradymonadales</taxon>
        <taxon>Microvenatoraceae</taxon>
        <taxon>Microvenator</taxon>
    </lineage>
</organism>
<evidence type="ECO:0000256" key="12">
    <source>
        <dbReference type="RuleBase" id="RU004478"/>
    </source>
</evidence>
<dbReference type="KEGG" id="bbae:FRD01_21815"/>
<dbReference type="PRINTS" id="PR00773">
    <property type="entry name" value="GRPEPROTEIN"/>
</dbReference>
<dbReference type="Gene3D" id="2.30.22.10">
    <property type="entry name" value="Head domain of nucleotide exchange factor GrpE"/>
    <property type="match status" value="1"/>
</dbReference>
<feature type="compositionally biased region" description="Acidic residues" evidence="14">
    <location>
        <begin position="14"/>
        <end position="28"/>
    </location>
</feature>
<comment type="similarity">
    <text evidence="2 10 12">Belongs to the GrpE family.</text>
</comment>
<dbReference type="InterPro" id="IPR013805">
    <property type="entry name" value="GrpE_CC"/>
</dbReference>
<reference evidence="15 16" key="1">
    <citation type="submission" date="2019-08" db="EMBL/GenBank/DDBJ databases">
        <authorList>
            <person name="Liang Q."/>
        </authorList>
    </citation>
    <scope>NUCLEOTIDE SEQUENCE [LARGE SCALE GENOMIC DNA]</scope>
    <source>
        <strain evidence="15 16">V1718</strain>
    </source>
</reference>
<keyword evidence="4 10" id="KW-0963">Cytoplasm</keyword>
<keyword evidence="13" id="KW-0175">Coiled coil</keyword>
<dbReference type="Gene3D" id="3.90.20.20">
    <property type="match status" value="1"/>
</dbReference>
<dbReference type="GO" id="GO:0042803">
    <property type="term" value="F:protein homodimerization activity"/>
    <property type="evidence" value="ECO:0007669"/>
    <property type="project" value="InterPro"/>
</dbReference>
<name>A0A5B8Y298_9DELT</name>
<dbReference type="GO" id="GO:0051087">
    <property type="term" value="F:protein-folding chaperone binding"/>
    <property type="evidence" value="ECO:0007669"/>
    <property type="project" value="InterPro"/>
</dbReference>
<dbReference type="InterPro" id="IPR009012">
    <property type="entry name" value="GrpE_head"/>
</dbReference>
<evidence type="ECO:0000256" key="2">
    <source>
        <dbReference type="ARBA" id="ARBA00009054"/>
    </source>
</evidence>
<evidence type="ECO:0000256" key="6">
    <source>
        <dbReference type="ARBA" id="ARBA00023186"/>
    </source>
</evidence>
<evidence type="ECO:0000313" key="16">
    <source>
        <dbReference type="Proteomes" id="UP000321595"/>
    </source>
</evidence>
<dbReference type="SUPFAM" id="SSF51064">
    <property type="entry name" value="Head domain of nucleotide exchange factor GrpE"/>
    <property type="match status" value="1"/>
</dbReference>
<comment type="subcellular location">
    <subcellularLocation>
        <location evidence="1 10">Cytoplasm</location>
    </subcellularLocation>
</comment>
<comment type="function">
    <text evidence="7 10 11">Participates actively in the response to hyperosmotic and heat shock by preventing the aggregation of stress-denatured proteins, in association with DnaK and GrpE. It is the nucleotide exchange factor for DnaK and may function as a thermosensor. Unfolded proteins bind initially to DnaJ; upon interaction with the DnaJ-bound protein, DnaK hydrolyzes its bound ATP, resulting in the formation of a stable complex. GrpE releases ADP from DnaK; ATP binding to DnaK triggers the release of the substrate protein, thus completing the reaction cycle. Several rounds of ATP-dependent interactions between DnaJ, DnaK and GrpE are required for fully efficient folding.</text>
</comment>
<keyword evidence="16" id="KW-1185">Reference proteome</keyword>
<evidence type="ECO:0000256" key="9">
    <source>
        <dbReference type="ARBA" id="ARBA00076414"/>
    </source>
</evidence>
<dbReference type="SUPFAM" id="SSF58014">
    <property type="entry name" value="Coiled-coil domain of nucleotide exchange factor GrpE"/>
    <property type="match status" value="1"/>
</dbReference>
<evidence type="ECO:0000256" key="1">
    <source>
        <dbReference type="ARBA" id="ARBA00004496"/>
    </source>
</evidence>
<gene>
    <name evidence="10 15" type="primary">grpE</name>
    <name evidence="15" type="ORF">FRD01_21815</name>
</gene>
<dbReference type="GO" id="GO:0006457">
    <property type="term" value="P:protein folding"/>
    <property type="evidence" value="ECO:0007669"/>
    <property type="project" value="InterPro"/>
</dbReference>
<evidence type="ECO:0000256" key="3">
    <source>
        <dbReference type="ARBA" id="ARBA00011738"/>
    </source>
</evidence>
<dbReference type="FunFam" id="2.30.22.10:FF:000001">
    <property type="entry name" value="Protein GrpE"/>
    <property type="match status" value="1"/>
</dbReference>
<dbReference type="NCBIfam" id="NF010738">
    <property type="entry name" value="PRK14140.1"/>
    <property type="match status" value="1"/>
</dbReference>
<dbReference type="GO" id="GO:0000774">
    <property type="term" value="F:adenyl-nucleotide exchange factor activity"/>
    <property type="evidence" value="ECO:0007669"/>
    <property type="project" value="InterPro"/>
</dbReference>
<dbReference type="InterPro" id="IPR000740">
    <property type="entry name" value="GrpE"/>
</dbReference>
<dbReference type="CDD" id="cd00446">
    <property type="entry name" value="GrpE"/>
    <property type="match status" value="1"/>
</dbReference>
<evidence type="ECO:0000256" key="5">
    <source>
        <dbReference type="ARBA" id="ARBA00023016"/>
    </source>
</evidence>
<evidence type="ECO:0000256" key="14">
    <source>
        <dbReference type="SAM" id="MobiDB-lite"/>
    </source>
</evidence>
<keyword evidence="5 10" id="KW-0346">Stress response</keyword>
<evidence type="ECO:0000256" key="10">
    <source>
        <dbReference type="HAMAP-Rule" id="MF_01151"/>
    </source>
</evidence>
<dbReference type="PROSITE" id="PS01071">
    <property type="entry name" value="GRPE"/>
    <property type="match status" value="1"/>
</dbReference>
<dbReference type="PANTHER" id="PTHR21237:SF23">
    <property type="entry name" value="GRPE PROTEIN HOMOLOG, MITOCHONDRIAL"/>
    <property type="match status" value="1"/>
</dbReference>
<evidence type="ECO:0000256" key="11">
    <source>
        <dbReference type="RuleBase" id="RU000639"/>
    </source>
</evidence>
<dbReference type="GO" id="GO:0051082">
    <property type="term" value="F:unfolded protein binding"/>
    <property type="evidence" value="ECO:0007669"/>
    <property type="project" value="TreeGrafter"/>
</dbReference>
<dbReference type="EMBL" id="CP042467">
    <property type="protein sequence ID" value="QED29819.1"/>
    <property type="molecule type" value="Genomic_DNA"/>
</dbReference>
<protein>
    <recommendedName>
        <fullName evidence="8 10">Protein GrpE</fullName>
    </recommendedName>
    <alternativeName>
        <fullName evidence="9 10">HSP-70 cofactor</fullName>
    </alternativeName>
</protein>
<proteinExistence type="inferred from homology"/>
<evidence type="ECO:0000256" key="8">
    <source>
        <dbReference type="ARBA" id="ARBA00072274"/>
    </source>
</evidence>
<evidence type="ECO:0000313" key="15">
    <source>
        <dbReference type="EMBL" id="QED29819.1"/>
    </source>
</evidence>
<feature type="region of interest" description="Disordered" evidence="14">
    <location>
        <begin position="1"/>
        <end position="28"/>
    </location>
</feature>
<dbReference type="AlphaFoldDB" id="A0A5B8Y298"/>
<dbReference type="RefSeq" id="WP_146963052.1">
    <property type="nucleotide sequence ID" value="NZ_CP042467.1"/>
</dbReference>
<dbReference type="PANTHER" id="PTHR21237">
    <property type="entry name" value="GRPE PROTEIN"/>
    <property type="match status" value="1"/>
</dbReference>
<evidence type="ECO:0000256" key="7">
    <source>
        <dbReference type="ARBA" id="ARBA00053401"/>
    </source>
</evidence>
<dbReference type="Proteomes" id="UP000321595">
    <property type="component" value="Chromosome"/>
</dbReference>
<sequence>MTEENEFGTPIPFDDQDGDVEPSSPEVDEAPEILEDLFLSPDSESSVAEVVEAGEVAVVDDALIQELNDKLVSLEEERDDLKNRLMRSAADLDNFRKRAAREREDLRKYGIDRVVQELLPALDNLERALDHAEKTEAGANIAEGVRMVSRQFVSSLEKHGVVQFDARGEHFDPQKHEAIQQVESSEHDTGVIVEQYQKGYFLHDRLLRPALVAVAKRVEAPQDNVSSEEDQSQPVEEESIESAESEE</sequence>
<keyword evidence="6 10" id="KW-0143">Chaperone</keyword>
<dbReference type="HAMAP" id="MF_01151">
    <property type="entry name" value="GrpE"/>
    <property type="match status" value="1"/>
</dbReference>
<feature type="region of interest" description="Disordered" evidence="14">
    <location>
        <begin position="219"/>
        <end position="247"/>
    </location>
</feature>
<accession>A0A5B8Y298</accession>
<feature type="coiled-coil region" evidence="13">
    <location>
        <begin position="64"/>
        <end position="98"/>
    </location>
</feature>
<dbReference type="GO" id="GO:0005737">
    <property type="term" value="C:cytoplasm"/>
    <property type="evidence" value="ECO:0007669"/>
    <property type="project" value="UniProtKB-SubCell"/>
</dbReference>
<feature type="compositionally biased region" description="Acidic residues" evidence="14">
    <location>
        <begin position="226"/>
        <end position="247"/>
    </location>
</feature>